<feature type="transmembrane region" description="Helical" evidence="8">
    <location>
        <begin position="340"/>
        <end position="358"/>
    </location>
</feature>
<evidence type="ECO:0000256" key="7">
    <source>
        <dbReference type="ARBA" id="ARBA00024033"/>
    </source>
</evidence>
<feature type="transmembrane region" description="Helical" evidence="8">
    <location>
        <begin position="121"/>
        <end position="140"/>
    </location>
</feature>
<evidence type="ECO:0000256" key="1">
    <source>
        <dbReference type="ARBA" id="ARBA00004651"/>
    </source>
</evidence>
<comment type="subcellular location">
    <subcellularLocation>
        <location evidence="1">Cell membrane</location>
        <topology evidence="1">Multi-pass membrane protein</topology>
    </subcellularLocation>
</comment>
<dbReference type="GO" id="GO:0016758">
    <property type="term" value="F:hexosyltransferase activity"/>
    <property type="evidence" value="ECO:0007669"/>
    <property type="project" value="InterPro"/>
</dbReference>
<evidence type="ECO:0000256" key="4">
    <source>
        <dbReference type="ARBA" id="ARBA00022692"/>
    </source>
</evidence>
<feature type="transmembrane region" description="Helical" evidence="8">
    <location>
        <begin position="170"/>
        <end position="189"/>
    </location>
</feature>
<dbReference type="GO" id="GO:0005886">
    <property type="term" value="C:plasma membrane"/>
    <property type="evidence" value="ECO:0007669"/>
    <property type="project" value="UniProtKB-SubCell"/>
</dbReference>
<feature type="transmembrane region" description="Helical" evidence="8">
    <location>
        <begin position="296"/>
        <end position="320"/>
    </location>
</feature>
<accession>A0A1H5SXI8</accession>
<name>A0A1H5SXI8_9BACT</name>
<gene>
    <name evidence="9" type="ORF">SAMN05421819_0396</name>
</gene>
<feature type="transmembrane region" description="Helical" evidence="8">
    <location>
        <begin position="270"/>
        <end position="289"/>
    </location>
</feature>
<feature type="transmembrane region" description="Helical" evidence="8">
    <location>
        <begin position="95"/>
        <end position="115"/>
    </location>
</feature>
<evidence type="ECO:0000256" key="5">
    <source>
        <dbReference type="ARBA" id="ARBA00022989"/>
    </source>
</evidence>
<sequence length="398" mass="42528">MPFPGRSKALPTSVVLLVYAFAVAAALLWIGAFVAPHATVFPAGPNYADITVYKGRFTLYHTARFFTSKAYSGFAYPAGAAVLYELFYKTGDATTTYLVLSAIGVLAGTGVALWLLAQAGALKLAAPLALATSFPLVFLIQRANIELLLWLLIAAGILMAWRGWSIPAAILFGIGFAIKLYPILLLGLFLRRRRDLPAFAIGVVSAILAMGFAIAHAGPTFSIAAQGFFTGIDRFQNHYVDTVSKVEIAFDHCLFSPFKYLAYLDHESPAPWRATYYLVAATLAILIFLRVRTLPFLNVLIFLTGAMVALPPVSFSYTLVHLELPLVLLLAALAGPRLRASFTAMLALALLLALMLPLPALHALGVVPTGPLASVLLAALLLATALQPWPSGTPADGA</sequence>
<dbReference type="AlphaFoldDB" id="A0A1H5SXI8"/>
<dbReference type="EMBL" id="FNVA01000001">
    <property type="protein sequence ID" value="SEF55322.1"/>
    <property type="molecule type" value="Genomic_DNA"/>
</dbReference>
<keyword evidence="4 8" id="KW-0812">Transmembrane</keyword>
<feature type="transmembrane region" description="Helical" evidence="8">
    <location>
        <begin position="147"/>
        <end position="164"/>
    </location>
</feature>
<feature type="transmembrane region" description="Helical" evidence="8">
    <location>
        <begin position="70"/>
        <end position="88"/>
    </location>
</feature>
<proteinExistence type="inferred from homology"/>
<comment type="similarity">
    <text evidence="7">Belongs to the glycosyltransferase 87 family.</text>
</comment>
<feature type="transmembrane region" description="Helical" evidence="8">
    <location>
        <begin position="12"/>
        <end position="35"/>
    </location>
</feature>
<evidence type="ECO:0000313" key="9">
    <source>
        <dbReference type="EMBL" id="SEF55322.1"/>
    </source>
</evidence>
<keyword evidence="10" id="KW-1185">Reference proteome</keyword>
<organism evidence="9 10">
    <name type="scientific">Bryocella elongata</name>
    <dbReference type="NCBI Taxonomy" id="863522"/>
    <lineage>
        <taxon>Bacteria</taxon>
        <taxon>Pseudomonadati</taxon>
        <taxon>Acidobacteriota</taxon>
        <taxon>Terriglobia</taxon>
        <taxon>Terriglobales</taxon>
        <taxon>Acidobacteriaceae</taxon>
        <taxon>Bryocella</taxon>
    </lineage>
</organism>
<protein>
    <recommendedName>
        <fullName evidence="11">DUF2029 domain-containing protein</fullName>
    </recommendedName>
</protein>
<evidence type="ECO:0000256" key="3">
    <source>
        <dbReference type="ARBA" id="ARBA00022679"/>
    </source>
</evidence>
<dbReference type="Pfam" id="PF09594">
    <property type="entry name" value="GT87"/>
    <property type="match status" value="1"/>
</dbReference>
<keyword evidence="2" id="KW-1003">Cell membrane</keyword>
<evidence type="ECO:0000313" key="10">
    <source>
        <dbReference type="Proteomes" id="UP000236728"/>
    </source>
</evidence>
<evidence type="ECO:0000256" key="8">
    <source>
        <dbReference type="SAM" id="Phobius"/>
    </source>
</evidence>
<evidence type="ECO:0000256" key="6">
    <source>
        <dbReference type="ARBA" id="ARBA00023136"/>
    </source>
</evidence>
<evidence type="ECO:0000256" key="2">
    <source>
        <dbReference type="ARBA" id="ARBA00022475"/>
    </source>
</evidence>
<evidence type="ECO:0008006" key="11">
    <source>
        <dbReference type="Google" id="ProtNLM"/>
    </source>
</evidence>
<keyword evidence="5 8" id="KW-1133">Transmembrane helix</keyword>
<dbReference type="Proteomes" id="UP000236728">
    <property type="component" value="Unassembled WGS sequence"/>
</dbReference>
<dbReference type="InterPro" id="IPR018584">
    <property type="entry name" value="GT87"/>
</dbReference>
<keyword evidence="3" id="KW-0808">Transferase</keyword>
<dbReference type="RefSeq" id="WP_103931338.1">
    <property type="nucleotide sequence ID" value="NZ_FNVA01000001.1"/>
</dbReference>
<feature type="transmembrane region" description="Helical" evidence="8">
    <location>
        <begin position="370"/>
        <end position="389"/>
    </location>
</feature>
<feature type="transmembrane region" description="Helical" evidence="8">
    <location>
        <begin position="196"/>
        <end position="215"/>
    </location>
</feature>
<reference evidence="9 10" key="1">
    <citation type="submission" date="2016-10" db="EMBL/GenBank/DDBJ databases">
        <authorList>
            <person name="de Groot N.N."/>
        </authorList>
    </citation>
    <scope>NUCLEOTIDE SEQUENCE [LARGE SCALE GENOMIC DNA]</scope>
    <source>
        <strain evidence="9 10">DSM 22489</strain>
    </source>
</reference>
<keyword evidence="6 8" id="KW-0472">Membrane</keyword>